<evidence type="ECO:0000313" key="3">
    <source>
        <dbReference type="Proteomes" id="UP000831290"/>
    </source>
</evidence>
<proteinExistence type="predicted"/>
<reference evidence="2" key="1">
    <citation type="submission" date="2022-03" db="EMBL/GenBank/DDBJ databases">
        <title>Description of Abyssus ytuae gen. nov., sp. nov., a novel member of the family Flavobacteriaceae isolated from the sediment of Mariana Trench.</title>
        <authorList>
            <person name="Zhang J."/>
            <person name="Xu X."/>
        </authorList>
    </citation>
    <scope>NUCLEOTIDE SEQUENCE</scope>
    <source>
        <strain evidence="2">MT3330</strain>
    </source>
</reference>
<evidence type="ECO:0000313" key="2">
    <source>
        <dbReference type="EMBL" id="UOB18532.1"/>
    </source>
</evidence>
<feature type="signal peptide" evidence="1">
    <location>
        <begin position="1"/>
        <end position="19"/>
    </location>
</feature>
<gene>
    <name evidence="2" type="ORF">MQE35_04405</name>
</gene>
<sequence>MKKVCLIFWLLLTTQIISAQDKPLNKEQQDIPVDSIPLNEKPDIPLVEEYYEPSDTLQGNNTEIKKDIVLAGGRPRGIDTLPAAETQITIKDYKIISLQRDTVSFDTTLTIQKEYKYNYLRRDDFELLPFNNVGQTYNSLAVDANDITQYPQLGARAKHFNYLEVEDINYYHVPTPTTELFFKTVMEQGQILDAFITMNTSRQFNFSIAYKGMRSLGKYQHILSSTGNFRFTSNYLSKNKRYNLRLHYTSQDILNEENGGLLLREQFESGEDEFIERGRIDVNYENAENFLLGKRYFIDHDYAFLRNNDSTRHYSLSLGHRFNYETKLYRFEQSQQNDLFDESFATSSLRDQARLKTMYNQIRLKYNSGLLGSVILKANLYNYNYYFNSIVITDDQIITNQLKDDEIAVGAGWNKNIGGFGVYADINSNISGDMGGTKIYASAKYSFTQDDVIKFELSSTSRMPNFNFLLYQSDYKSYNWQNTDVFLKEETQNIGFSFKSDKWLNIDASYSKLKNYTYFGLAQIENAEEGEEQPVAQAQPYQLPTEINYLKVKVNKEFRFLKNFALNNTIMYQQVDQENDVLNVPEIITRNTLYYSNHLFKKALYLQTGVTFKYFTEYYANAYNPLLGEFYIQDQEKIGAFPLLDFFINAKVQRTRIYFKAEHFNSSFTGYDFYSAPNNPYRDFIIRFGLVWNFFS</sequence>
<organism evidence="2 3">
    <name type="scientific">Abyssalbus ytuae</name>
    <dbReference type="NCBI Taxonomy" id="2926907"/>
    <lineage>
        <taxon>Bacteria</taxon>
        <taxon>Pseudomonadati</taxon>
        <taxon>Bacteroidota</taxon>
        <taxon>Flavobacteriia</taxon>
        <taxon>Flavobacteriales</taxon>
        <taxon>Flavobacteriaceae</taxon>
        <taxon>Abyssalbus</taxon>
    </lineage>
</organism>
<dbReference type="KEGG" id="fbm:MQE35_04405"/>
<dbReference type="RefSeq" id="WP_255844881.1">
    <property type="nucleotide sequence ID" value="NZ_CP094358.1"/>
</dbReference>
<dbReference type="AlphaFoldDB" id="A0A9E7A0C8"/>
<dbReference type="EMBL" id="CP094358">
    <property type="protein sequence ID" value="UOB18532.1"/>
    <property type="molecule type" value="Genomic_DNA"/>
</dbReference>
<name>A0A9E7A0C8_9FLAO</name>
<dbReference type="Pfam" id="PF14121">
    <property type="entry name" value="Porin_10"/>
    <property type="match status" value="1"/>
</dbReference>
<feature type="chain" id="PRO_5038541837" evidence="1">
    <location>
        <begin position="20"/>
        <end position="696"/>
    </location>
</feature>
<accession>A0A9E7A0C8</accession>
<dbReference type="InterPro" id="IPR025631">
    <property type="entry name" value="Porin_10"/>
</dbReference>
<evidence type="ECO:0000256" key="1">
    <source>
        <dbReference type="SAM" id="SignalP"/>
    </source>
</evidence>
<keyword evidence="1" id="KW-0732">Signal</keyword>
<keyword evidence="3" id="KW-1185">Reference proteome</keyword>
<protein>
    <submittedName>
        <fullName evidence="2">Porin</fullName>
    </submittedName>
</protein>
<dbReference type="Proteomes" id="UP000831290">
    <property type="component" value="Chromosome"/>
</dbReference>